<evidence type="ECO:0008006" key="4">
    <source>
        <dbReference type="Google" id="ProtNLM"/>
    </source>
</evidence>
<protein>
    <recommendedName>
        <fullName evidence="4">START domain-containing protein</fullName>
    </recommendedName>
</protein>
<name>A0ABR0UVF5_REHGL</name>
<evidence type="ECO:0000256" key="1">
    <source>
        <dbReference type="SAM" id="MobiDB-lite"/>
    </source>
</evidence>
<comment type="caution">
    <text evidence="2">The sequence shown here is derived from an EMBL/GenBank/DDBJ whole genome shotgun (WGS) entry which is preliminary data.</text>
</comment>
<sequence length="563" mass="63928">MDGKGNISDYRRKLDKTLASHDLTDDEILQTLVKNQILQSSHLQLEGYIENVVERRSKELSNLLSMLRSASVDDIERSKSSEEPNTGWKIKQDTEEIRVMYREGPRGTPFHTLLAEGYVDGPLDVCMCISCESRLYKKWWPQIAVPTFRVISSKCLQRVRDGEQISLVRKDEGYMAAVKQRGSGALFCIPDSETIERHTHGFTRDGIPDAEDVVRIDVVGGFALQKVTADRSYFRTIANMDIKLDFVPPALINFISRQLIGSGFRLYKKAVASVSKGDEEYREALKDPLYTRIREALYSGNSTKSQEDNLCDDSITDSVNAKDVMFIDRNEVHEIKEFEENYTEGHEPLDYSTDQITEKFEAEKEEHFISIDGEEDLRTNGITENYGSEIRKKAPMSPKVERALETLEKVIFILREHNSNSGKNLTDSEKEDVGKLMSLEDDRIMSRKDGNFAESSKLEAQQSNALEPRISSDSHASRRKSSNSYTRETNQISKIVPASPDENRSSPSNTNKPIATHSLIMNQKNDSTVFEINVTEDYPPDSGNRATKRKNKKSAFCCLHFRA</sequence>
<proteinExistence type="predicted"/>
<keyword evidence="3" id="KW-1185">Reference proteome</keyword>
<organism evidence="2 3">
    <name type="scientific">Rehmannia glutinosa</name>
    <name type="common">Chinese foxglove</name>
    <dbReference type="NCBI Taxonomy" id="99300"/>
    <lineage>
        <taxon>Eukaryota</taxon>
        <taxon>Viridiplantae</taxon>
        <taxon>Streptophyta</taxon>
        <taxon>Embryophyta</taxon>
        <taxon>Tracheophyta</taxon>
        <taxon>Spermatophyta</taxon>
        <taxon>Magnoliopsida</taxon>
        <taxon>eudicotyledons</taxon>
        <taxon>Gunneridae</taxon>
        <taxon>Pentapetalae</taxon>
        <taxon>asterids</taxon>
        <taxon>lamiids</taxon>
        <taxon>Lamiales</taxon>
        <taxon>Orobanchaceae</taxon>
        <taxon>Rehmannieae</taxon>
        <taxon>Rehmannia</taxon>
    </lineage>
</organism>
<feature type="compositionally biased region" description="Basic and acidic residues" evidence="1">
    <location>
        <begin position="426"/>
        <end position="451"/>
    </location>
</feature>
<dbReference type="Proteomes" id="UP001318860">
    <property type="component" value="Unassembled WGS sequence"/>
</dbReference>
<evidence type="ECO:0000313" key="3">
    <source>
        <dbReference type="Proteomes" id="UP001318860"/>
    </source>
</evidence>
<feature type="compositionally biased region" description="Polar residues" evidence="1">
    <location>
        <begin position="505"/>
        <end position="517"/>
    </location>
</feature>
<dbReference type="PANTHER" id="PTHR34560">
    <property type="entry name" value="POLYKETIDE CYCLASE/DEHYDRASE/LIPID TRANSPORT SUPERFAMILY PROTEIN"/>
    <property type="match status" value="1"/>
</dbReference>
<dbReference type="EMBL" id="JABTTQ020002043">
    <property type="protein sequence ID" value="KAK6126486.1"/>
    <property type="molecule type" value="Genomic_DNA"/>
</dbReference>
<evidence type="ECO:0000313" key="2">
    <source>
        <dbReference type="EMBL" id="KAK6126486.1"/>
    </source>
</evidence>
<reference evidence="2 3" key="1">
    <citation type="journal article" date="2021" name="Comput. Struct. Biotechnol. J.">
        <title>De novo genome assembly of the potent medicinal plant Rehmannia glutinosa using nanopore technology.</title>
        <authorList>
            <person name="Ma L."/>
            <person name="Dong C."/>
            <person name="Song C."/>
            <person name="Wang X."/>
            <person name="Zheng X."/>
            <person name="Niu Y."/>
            <person name="Chen S."/>
            <person name="Feng W."/>
        </authorList>
    </citation>
    <scope>NUCLEOTIDE SEQUENCE [LARGE SCALE GENOMIC DNA]</scope>
    <source>
        <strain evidence="2">DH-2019</strain>
    </source>
</reference>
<feature type="region of interest" description="Disordered" evidence="1">
    <location>
        <begin position="420"/>
        <end position="517"/>
    </location>
</feature>
<dbReference type="Gene3D" id="3.30.530.20">
    <property type="match status" value="1"/>
</dbReference>
<accession>A0ABR0UVF5</accession>
<dbReference type="InterPro" id="IPR023393">
    <property type="entry name" value="START-like_dom_sf"/>
</dbReference>
<dbReference type="SUPFAM" id="SSF55961">
    <property type="entry name" value="Bet v1-like"/>
    <property type="match status" value="1"/>
</dbReference>
<gene>
    <name evidence="2" type="ORF">DH2020_039759</name>
</gene>
<dbReference type="PANTHER" id="PTHR34560:SF1">
    <property type="entry name" value="START DOMAIN-CONTAINING PROTEIN"/>
    <property type="match status" value="1"/>
</dbReference>